<comment type="similarity">
    <text evidence="6">Belongs to the globin family.</text>
</comment>
<dbReference type="Gene3D" id="1.10.490.10">
    <property type="entry name" value="Globins"/>
    <property type="match status" value="1"/>
</dbReference>
<keyword evidence="9" id="KW-1185">Reference proteome</keyword>
<evidence type="ECO:0000256" key="6">
    <source>
        <dbReference type="RuleBase" id="RU000356"/>
    </source>
</evidence>
<dbReference type="PANTHER" id="PTHR47217:SF1">
    <property type="entry name" value="GLOBIN-LIKE PROTEIN"/>
    <property type="match status" value="1"/>
</dbReference>
<dbReference type="AlphaFoldDB" id="A0A834MHR1"/>
<dbReference type="PROSITE" id="PS01033">
    <property type="entry name" value="GLOBIN"/>
    <property type="match status" value="1"/>
</dbReference>
<keyword evidence="2 6" id="KW-0349">Heme</keyword>
<dbReference type="GO" id="GO:0020037">
    <property type="term" value="F:heme binding"/>
    <property type="evidence" value="ECO:0007669"/>
    <property type="project" value="InterPro"/>
</dbReference>
<accession>A0A834MHR1</accession>
<keyword evidence="5" id="KW-0408">Iron</keyword>
<evidence type="ECO:0000256" key="3">
    <source>
        <dbReference type="ARBA" id="ARBA00022621"/>
    </source>
</evidence>
<keyword evidence="1 6" id="KW-0813">Transport</keyword>
<proteinExistence type="inferred from homology"/>
<dbReference type="CDD" id="cd01040">
    <property type="entry name" value="Mb-like"/>
    <property type="match status" value="1"/>
</dbReference>
<dbReference type="GO" id="GO:0046872">
    <property type="term" value="F:metal ion binding"/>
    <property type="evidence" value="ECO:0007669"/>
    <property type="project" value="UniProtKB-KW"/>
</dbReference>
<dbReference type="InterPro" id="IPR044399">
    <property type="entry name" value="Mb-like_M"/>
</dbReference>
<dbReference type="Proteomes" id="UP000625711">
    <property type="component" value="Unassembled WGS sequence"/>
</dbReference>
<dbReference type="Pfam" id="PF00042">
    <property type="entry name" value="Globin"/>
    <property type="match status" value="1"/>
</dbReference>
<dbReference type="GO" id="GO:0005344">
    <property type="term" value="F:oxygen carrier activity"/>
    <property type="evidence" value="ECO:0007669"/>
    <property type="project" value="UniProtKB-KW"/>
</dbReference>
<dbReference type="OrthoDB" id="436496at2759"/>
<gene>
    <name evidence="8" type="ORF">GWI33_002171</name>
</gene>
<dbReference type="GO" id="GO:0019825">
    <property type="term" value="F:oxygen binding"/>
    <property type="evidence" value="ECO:0007669"/>
    <property type="project" value="InterPro"/>
</dbReference>
<keyword evidence="4" id="KW-0479">Metal-binding</keyword>
<keyword evidence="3 6" id="KW-0561">Oxygen transport</keyword>
<evidence type="ECO:0000259" key="7">
    <source>
        <dbReference type="PROSITE" id="PS01033"/>
    </source>
</evidence>
<reference evidence="8" key="1">
    <citation type="submission" date="2020-08" db="EMBL/GenBank/DDBJ databases">
        <title>Genome sequencing and assembly of the red palm weevil Rhynchophorus ferrugineus.</title>
        <authorList>
            <person name="Dias G.B."/>
            <person name="Bergman C.M."/>
            <person name="Manee M."/>
        </authorList>
    </citation>
    <scope>NUCLEOTIDE SEQUENCE</scope>
    <source>
        <strain evidence="8">AA-2017</strain>
        <tissue evidence="8">Whole larva</tissue>
    </source>
</reference>
<dbReference type="EMBL" id="JAACXV010000160">
    <property type="protein sequence ID" value="KAF7282706.1"/>
    <property type="molecule type" value="Genomic_DNA"/>
</dbReference>
<evidence type="ECO:0000256" key="2">
    <source>
        <dbReference type="ARBA" id="ARBA00022617"/>
    </source>
</evidence>
<comment type="caution">
    <text evidence="8">The sequence shown here is derived from an EMBL/GenBank/DDBJ whole genome shotgun (WGS) entry which is preliminary data.</text>
</comment>
<evidence type="ECO:0000256" key="1">
    <source>
        <dbReference type="ARBA" id="ARBA00022448"/>
    </source>
</evidence>
<protein>
    <recommendedName>
        <fullName evidence="7">Globin domain-containing protein</fullName>
    </recommendedName>
</protein>
<dbReference type="InterPro" id="IPR000971">
    <property type="entry name" value="Globin"/>
</dbReference>
<evidence type="ECO:0000313" key="8">
    <source>
        <dbReference type="EMBL" id="KAF7282706.1"/>
    </source>
</evidence>
<dbReference type="PANTHER" id="PTHR47217">
    <property type="entry name" value="GLOBIN-LIKE PROTEIN"/>
    <property type="match status" value="1"/>
</dbReference>
<evidence type="ECO:0000256" key="5">
    <source>
        <dbReference type="ARBA" id="ARBA00023004"/>
    </source>
</evidence>
<name>A0A834MHR1_RHYFE</name>
<organism evidence="8 9">
    <name type="scientific">Rhynchophorus ferrugineus</name>
    <name type="common">Red palm weevil</name>
    <name type="synonym">Curculio ferrugineus</name>
    <dbReference type="NCBI Taxonomy" id="354439"/>
    <lineage>
        <taxon>Eukaryota</taxon>
        <taxon>Metazoa</taxon>
        <taxon>Ecdysozoa</taxon>
        <taxon>Arthropoda</taxon>
        <taxon>Hexapoda</taxon>
        <taxon>Insecta</taxon>
        <taxon>Pterygota</taxon>
        <taxon>Neoptera</taxon>
        <taxon>Endopterygota</taxon>
        <taxon>Coleoptera</taxon>
        <taxon>Polyphaga</taxon>
        <taxon>Cucujiformia</taxon>
        <taxon>Curculionidae</taxon>
        <taxon>Dryophthorinae</taxon>
        <taxon>Rhynchophorus</taxon>
    </lineage>
</organism>
<feature type="domain" description="Globin" evidence="7">
    <location>
        <begin position="22"/>
        <end position="166"/>
    </location>
</feature>
<evidence type="ECO:0000256" key="4">
    <source>
        <dbReference type="ARBA" id="ARBA00022723"/>
    </source>
</evidence>
<dbReference type="InterPro" id="IPR009050">
    <property type="entry name" value="Globin-like_sf"/>
</dbReference>
<dbReference type="SUPFAM" id="SSF46458">
    <property type="entry name" value="Globin-like"/>
    <property type="match status" value="1"/>
</dbReference>
<sequence length="172" mass="19574">MGVYVSQLWGTGRTDDADPVTGLTSRDKYLITKTWARLSNGDAAVQTGVAIFLALFKKHPKYHQLFPFRDTPLEELPKNNRFRAHCVSLMYSFTSIVQNIENTVLLQELLTKQGVAHVPRKVPVHAYEELRIVLMELFSTLMNDEEQKSWEKFLKLGFSIISDGATKASEKI</sequence>
<evidence type="ECO:0000313" key="9">
    <source>
        <dbReference type="Proteomes" id="UP000625711"/>
    </source>
</evidence>
<dbReference type="InterPro" id="IPR012292">
    <property type="entry name" value="Globin/Proto"/>
</dbReference>